<accession>D6Z6M0</accession>
<proteinExistence type="predicted"/>
<dbReference type="AlphaFoldDB" id="D6Z6M0"/>
<dbReference type="KEGG" id="dak:DaAHT2_0268"/>
<sequence>MNAKRKPKKTLWPVVLLVLLGGWVVGEFYRLPTVQTVRTAFAATEIEVSAIWYADVDAYGEIKGKKAQLR</sequence>
<dbReference type="OrthoDB" id="9984604at2"/>
<reference evidence="2" key="1">
    <citation type="submission" date="2010-02" db="EMBL/GenBank/DDBJ databases">
        <title>Complete sequence of Desulfurivibrio alkaliphilus AHT2.</title>
        <authorList>
            <consortium name="US DOE Joint Genome Institute"/>
            <person name="Pitluck S."/>
            <person name="Chertkov O."/>
            <person name="Detter J.C."/>
            <person name="Han C."/>
            <person name="Tapia R."/>
            <person name="Larimer F."/>
            <person name="Land M."/>
            <person name="Hauser L."/>
            <person name="Kyrpides N."/>
            <person name="Mikhailova N."/>
            <person name="Sorokin D.Y."/>
            <person name="Muyzer G."/>
            <person name="Woyke T."/>
        </authorList>
    </citation>
    <scope>NUCLEOTIDE SEQUENCE [LARGE SCALE GENOMIC DNA]</scope>
    <source>
        <strain evidence="2">DSM 19089 / UNIQEM U267 / AHT2</strain>
    </source>
</reference>
<dbReference type="STRING" id="589865.DaAHT2_0268"/>
<dbReference type="InParanoid" id="D6Z6M0"/>
<dbReference type="Proteomes" id="UP000001508">
    <property type="component" value="Chromosome"/>
</dbReference>
<name>D6Z6M0_DESAT</name>
<dbReference type="RefSeq" id="WP_013162510.1">
    <property type="nucleotide sequence ID" value="NC_014216.1"/>
</dbReference>
<evidence type="ECO:0000313" key="2">
    <source>
        <dbReference type="Proteomes" id="UP000001508"/>
    </source>
</evidence>
<evidence type="ECO:0000313" key="1">
    <source>
        <dbReference type="EMBL" id="ADH84979.1"/>
    </source>
</evidence>
<gene>
    <name evidence="1" type="ordered locus">DaAHT2_0268</name>
</gene>
<keyword evidence="2" id="KW-1185">Reference proteome</keyword>
<protein>
    <submittedName>
        <fullName evidence="1">Uncharacterized protein</fullName>
    </submittedName>
</protein>
<organism evidence="1 2">
    <name type="scientific">Desulfurivibrio alkaliphilus (strain DSM 19089 / UNIQEM U267 / AHT2)</name>
    <dbReference type="NCBI Taxonomy" id="589865"/>
    <lineage>
        <taxon>Bacteria</taxon>
        <taxon>Pseudomonadati</taxon>
        <taxon>Thermodesulfobacteriota</taxon>
        <taxon>Desulfobulbia</taxon>
        <taxon>Desulfobulbales</taxon>
        <taxon>Desulfobulbaceae</taxon>
        <taxon>Desulfurivibrio</taxon>
    </lineage>
</organism>
<dbReference type="EMBL" id="CP001940">
    <property type="protein sequence ID" value="ADH84979.1"/>
    <property type="molecule type" value="Genomic_DNA"/>
</dbReference>
<dbReference type="HOGENOM" id="CLU_2751173_0_0_7"/>